<dbReference type="AlphaFoldDB" id="A0A1H2ZQ60"/>
<reference evidence="2" key="1">
    <citation type="submission" date="2016-10" db="EMBL/GenBank/DDBJ databases">
        <authorList>
            <person name="Varghese N."/>
            <person name="Submissions S."/>
        </authorList>
    </citation>
    <scope>NUCLEOTIDE SEQUENCE [LARGE SCALE GENOMIC DNA]</scope>
    <source>
        <strain evidence="2">DSM 217</strain>
    </source>
</reference>
<organism evidence="1 2">
    <name type="scientific">Thiocapsa roseopersicina</name>
    <dbReference type="NCBI Taxonomy" id="1058"/>
    <lineage>
        <taxon>Bacteria</taxon>
        <taxon>Pseudomonadati</taxon>
        <taxon>Pseudomonadota</taxon>
        <taxon>Gammaproteobacteria</taxon>
        <taxon>Chromatiales</taxon>
        <taxon>Chromatiaceae</taxon>
        <taxon>Thiocapsa</taxon>
    </lineage>
</organism>
<keyword evidence="2" id="KW-1185">Reference proteome</keyword>
<name>A0A1H2ZQ60_THIRO</name>
<sequence length="82" mass="9651">MLCVLEERFPHVIKRLDLVWGDPDTFDAMFSDLMLDKRGDRTGWPLDAWAELNFLQSVHHLAYGVAQYRAFQPDPFDPSWVR</sequence>
<evidence type="ECO:0000313" key="2">
    <source>
        <dbReference type="Proteomes" id="UP000198816"/>
    </source>
</evidence>
<proteinExistence type="predicted"/>
<dbReference type="RefSeq" id="WP_093034592.1">
    <property type="nucleotide sequence ID" value="NZ_FNNZ01000016.1"/>
</dbReference>
<dbReference type="EMBL" id="FNNZ01000016">
    <property type="protein sequence ID" value="SDX18869.1"/>
    <property type="molecule type" value="Genomic_DNA"/>
</dbReference>
<protein>
    <submittedName>
        <fullName evidence="1">Uncharacterized protein</fullName>
    </submittedName>
</protein>
<dbReference type="STRING" id="1058.SAMN05421783_11690"/>
<evidence type="ECO:0000313" key="1">
    <source>
        <dbReference type="EMBL" id="SDX18869.1"/>
    </source>
</evidence>
<dbReference type="OrthoDB" id="8905216at2"/>
<accession>A0A1H2ZQ60</accession>
<gene>
    <name evidence="1" type="ORF">SAMN05421783_11690</name>
</gene>
<dbReference type="Proteomes" id="UP000198816">
    <property type="component" value="Unassembled WGS sequence"/>
</dbReference>